<evidence type="ECO:0000313" key="1">
    <source>
        <dbReference type="EMBL" id="MEN2745096.1"/>
    </source>
</evidence>
<evidence type="ECO:0000313" key="2">
    <source>
        <dbReference type="Proteomes" id="UP001422074"/>
    </source>
</evidence>
<name>A0ABU9X0W2_9MICC</name>
<dbReference type="Proteomes" id="UP001422074">
    <property type="component" value="Unassembled WGS sequence"/>
</dbReference>
<proteinExistence type="predicted"/>
<dbReference type="EMBL" id="JBDFRB010000009">
    <property type="protein sequence ID" value="MEN2745096.1"/>
    <property type="molecule type" value="Genomic_DNA"/>
</dbReference>
<gene>
    <name evidence="1" type="ORF">ABCQ75_11165</name>
</gene>
<protein>
    <submittedName>
        <fullName evidence="1">Uncharacterized protein</fullName>
    </submittedName>
</protein>
<accession>A0ABU9X0W2</accession>
<comment type="caution">
    <text evidence="1">The sequence shown here is derived from an EMBL/GenBank/DDBJ whole genome shotgun (WGS) entry which is preliminary data.</text>
</comment>
<organism evidence="1 2">
    <name type="scientific">Sinomonas halotolerans</name>
    <dbReference type="NCBI Taxonomy" id="1644133"/>
    <lineage>
        <taxon>Bacteria</taxon>
        <taxon>Bacillati</taxon>
        <taxon>Actinomycetota</taxon>
        <taxon>Actinomycetes</taxon>
        <taxon>Micrococcales</taxon>
        <taxon>Micrococcaceae</taxon>
        <taxon>Sinomonas</taxon>
    </lineage>
</organism>
<dbReference type="RefSeq" id="WP_345885449.1">
    <property type="nucleotide sequence ID" value="NZ_JBDFRB010000009.1"/>
</dbReference>
<keyword evidence="2" id="KW-1185">Reference proteome</keyword>
<reference evidence="1 2" key="1">
    <citation type="submission" date="2024-05" db="EMBL/GenBank/DDBJ databases">
        <title>Sinomonas sp. nov., isolated from a waste landfill.</title>
        <authorList>
            <person name="Zhao Y."/>
        </authorList>
    </citation>
    <scope>NUCLEOTIDE SEQUENCE [LARGE SCALE GENOMIC DNA]</scope>
    <source>
        <strain evidence="1 2">CCTCC AB2014300</strain>
    </source>
</reference>
<sequence>MSPEIRVIFVQQGTVPSYGYTEGVRGRAGCELVCAGALRYDVYQVERILRACAEDLTRRPSHEAAMVEVAGLGTFAMGGVEPDWVEALLLGIPARRQQARWVQVIPVEPAPTLDTPDMARSLAEGHDPAWQWLVRPWDLPIPEESCVVTTLEVLTGSSPPVTIYRWEAGQWEALDKPAAELDRATARVAPFGLLTALVADWSLALSLGVGEGFQRLGSEWIRSR</sequence>